<dbReference type="PANTHER" id="PTHR10000">
    <property type="entry name" value="PHOSPHOSERINE PHOSPHATASE"/>
    <property type="match status" value="1"/>
</dbReference>
<reference evidence="1" key="1">
    <citation type="submission" date="2020-10" db="EMBL/GenBank/DDBJ databases">
        <authorList>
            <person name="Gilroy R."/>
        </authorList>
    </citation>
    <scope>NUCLEOTIDE SEQUENCE</scope>
    <source>
        <strain evidence="1">ChiHjej12B11-29160</strain>
    </source>
</reference>
<dbReference type="Gene3D" id="3.30.1240.10">
    <property type="match status" value="1"/>
</dbReference>
<dbReference type="PROSITE" id="PS01228">
    <property type="entry name" value="COF_1"/>
    <property type="match status" value="1"/>
</dbReference>
<dbReference type="SFLD" id="SFLDG01140">
    <property type="entry name" value="C2.B:_Phosphomannomutase_and_P"/>
    <property type="match status" value="1"/>
</dbReference>
<dbReference type="InterPro" id="IPR036412">
    <property type="entry name" value="HAD-like_sf"/>
</dbReference>
<organism evidence="1 2">
    <name type="scientific">Candidatus Coprovicinus avistercoris</name>
    <dbReference type="NCBI Taxonomy" id="2840754"/>
    <lineage>
        <taxon>Bacteria</taxon>
        <taxon>Bacillati</taxon>
        <taxon>Actinomycetota</taxon>
        <taxon>Coriobacteriia</taxon>
        <taxon>Coriobacteriales</taxon>
        <taxon>Coriobacteriaceae</taxon>
        <taxon>Coriobacteriaceae incertae sedis</taxon>
        <taxon>Candidatus Coprovicinus</taxon>
    </lineage>
</organism>
<keyword evidence="1" id="KW-0378">Hydrolase</keyword>
<dbReference type="SUPFAM" id="SSF56784">
    <property type="entry name" value="HAD-like"/>
    <property type="match status" value="1"/>
</dbReference>
<name>A0A9D1HZF1_9ACTN</name>
<dbReference type="PANTHER" id="PTHR10000:SF25">
    <property type="entry name" value="PHOSPHATASE YKRA-RELATED"/>
    <property type="match status" value="1"/>
</dbReference>
<gene>
    <name evidence="1" type="ORF">IAD17_05680</name>
</gene>
<dbReference type="GO" id="GO:0000287">
    <property type="term" value="F:magnesium ion binding"/>
    <property type="evidence" value="ECO:0007669"/>
    <property type="project" value="TreeGrafter"/>
</dbReference>
<dbReference type="GO" id="GO:0005829">
    <property type="term" value="C:cytosol"/>
    <property type="evidence" value="ECO:0007669"/>
    <property type="project" value="TreeGrafter"/>
</dbReference>
<dbReference type="InterPro" id="IPR023214">
    <property type="entry name" value="HAD_sf"/>
</dbReference>
<reference evidence="1" key="2">
    <citation type="journal article" date="2021" name="PeerJ">
        <title>Extensive microbial diversity within the chicken gut microbiome revealed by metagenomics and culture.</title>
        <authorList>
            <person name="Gilroy R."/>
            <person name="Ravi A."/>
            <person name="Getino M."/>
            <person name="Pursley I."/>
            <person name="Horton D.L."/>
            <person name="Alikhan N.F."/>
            <person name="Baker D."/>
            <person name="Gharbi K."/>
            <person name="Hall N."/>
            <person name="Watson M."/>
            <person name="Adriaenssens E.M."/>
            <person name="Foster-Nyarko E."/>
            <person name="Jarju S."/>
            <person name="Secka A."/>
            <person name="Antonio M."/>
            <person name="Oren A."/>
            <person name="Chaudhuri R.R."/>
            <person name="La Ragione R."/>
            <person name="Hildebrand F."/>
            <person name="Pallen M.J."/>
        </authorList>
    </citation>
    <scope>NUCLEOTIDE SEQUENCE</scope>
    <source>
        <strain evidence="1">ChiHjej12B11-29160</strain>
    </source>
</reference>
<evidence type="ECO:0000313" key="2">
    <source>
        <dbReference type="Proteomes" id="UP000824078"/>
    </source>
</evidence>
<dbReference type="InterPro" id="IPR000150">
    <property type="entry name" value="Cof"/>
</dbReference>
<dbReference type="Gene3D" id="3.40.50.1000">
    <property type="entry name" value="HAD superfamily/HAD-like"/>
    <property type="match status" value="1"/>
</dbReference>
<dbReference type="NCBIfam" id="TIGR00099">
    <property type="entry name" value="Cof-subfamily"/>
    <property type="match status" value="1"/>
</dbReference>
<sequence>METANLDIRAAFFDVDGTLLSFTTHEEPASTKEAIRRLSAAGIVPILATGRPSYQLTGLDLEGFQAFVTINGQLCYTPERTLVERPLDKEDIAVVVDQVQHGLYDCLFMERDRFYVSGKGEREQRQEKLIGVNYPVGDPARALEHDIFQLNVYLPPEELHIIRDATHNTKFAGWTDNFSDVMSRDGGKASGALEVLKQLGISPEKTIAFGDGGNDLELFEVVGTSVAMGNANPEVLEQATMITDDVDHDGIYNACVRLGLI</sequence>
<dbReference type="AlphaFoldDB" id="A0A9D1HZF1"/>
<evidence type="ECO:0000313" key="1">
    <source>
        <dbReference type="EMBL" id="HIU24393.1"/>
    </source>
</evidence>
<dbReference type="GO" id="GO:0016791">
    <property type="term" value="F:phosphatase activity"/>
    <property type="evidence" value="ECO:0007669"/>
    <property type="project" value="TreeGrafter"/>
</dbReference>
<protein>
    <submittedName>
        <fullName evidence="1">Cof-type HAD-IIB family hydrolase</fullName>
    </submittedName>
</protein>
<comment type="caution">
    <text evidence="1">The sequence shown here is derived from an EMBL/GenBank/DDBJ whole genome shotgun (WGS) entry which is preliminary data.</text>
</comment>
<dbReference type="Pfam" id="PF08282">
    <property type="entry name" value="Hydrolase_3"/>
    <property type="match status" value="1"/>
</dbReference>
<dbReference type="EMBL" id="DVMQ01000017">
    <property type="protein sequence ID" value="HIU24393.1"/>
    <property type="molecule type" value="Genomic_DNA"/>
</dbReference>
<dbReference type="SFLD" id="SFLDS00003">
    <property type="entry name" value="Haloacid_Dehalogenase"/>
    <property type="match status" value="1"/>
</dbReference>
<dbReference type="Proteomes" id="UP000824078">
    <property type="component" value="Unassembled WGS sequence"/>
</dbReference>
<dbReference type="PROSITE" id="PS01229">
    <property type="entry name" value="COF_2"/>
    <property type="match status" value="1"/>
</dbReference>
<accession>A0A9D1HZF1</accession>
<proteinExistence type="predicted"/>